<dbReference type="GeneID" id="9421422"/>
<dbReference type="PANTHER" id="PTHR39426:SF1">
    <property type="entry name" value="HOMOLOGY TO DEATH-ON-CURING PROTEIN OF PHAGE P1"/>
    <property type="match status" value="1"/>
</dbReference>
<gene>
    <name evidence="2" type="ordered locus">HacjB3_18008</name>
    <name evidence="3" type="ordered locus">HacjB3_18163</name>
</gene>
<sequence>MTNSGDGTLPTAKDIVTVHDEIDEEYDLKYKGARVASPRLELRPHTRKAAEYDDVYIRAAFLLRKVVTAHVFEDGNKRTAWNVATSYLEQAGAQRADTDVAEARVVRSIRKYEVEEIAKWLETGAIDKSRLNPPRTDNE</sequence>
<dbReference type="Pfam" id="PF02661">
    <property type="entry name" value="Fic"/>
    <property type="match status" value="1"/>
</dbReference>
<dbReference type="KEGG" id="hje:HacjB3_18163"/>
<keyword evidence="2" id="KW-0614">Plasmid</keyword>
<dbReference type="InterPro" id="IPR053737">
    <property type="entry name" value="Type_II_TA_Toxin"/>
</dbReference>
<dbReference type="Gene3D" id="1.20.120.1870">
    <property type="entry name" value="Fic/DOC protein, Fido domain"/>
    <property type="match status" value="1"/>
</dbReference>
<dbReference type="Proteomes" id="UP000000390">
    <property type="component" value="Plasmid 2"/>
</dbReference>
<dbReference type="SUPFAM" id="SSF140931">
    <property type="entry name" value="Fic-like"/>
    <property type="match status" value="1"/>
</dbReference>
<dbReference type="HOGENOM" id="CLU_1840502_0_0_2"/>
<dbReference type="EMBL" id="CP002064">
    <property type="protein sequence ID" value="ADJ16975.1"/>
    <property type="molecule type" value="Genomic_DNA"/>
</dbReference>
<geneLocation type="plasmid" evidence="2 4">
    <name>2</name>
</geneLocation>
<dbReference type="EMBL" id="CP002064">
    <property type="protein sequence ID" value="ADJ16944.1"/>
    <property type="molecule type" value="Genomic_DNA"/>
</dbReference>
<feature type="domain" description="Fido" evidence="1">
    <location>
        <begin position="10"/>
        <end position="123"/>
    </location>
</feature>
<dbReference type="RefSeq" id="WP_013199642.1">
    <property type="nucleotide sequence ID" value="NC_014299.1"/>
</dbReference>
<evidence type="ECO:0000313" key="4">
    <source>
        <dbReference type="Proteomes" id="UP000000390"/>
    </source>
</evidence>
<organism evidence="2 4">
    <name type="scientific">Halalkalicoccus jeotgali (strain DSM 18796 / CECT 7217 / JCM 14584 / KCTC 4019 / B3)</name>
    <dbReference type="NCBI Taxonomy" id="795797"/>
    <lineage>
        <taxon>Archaea</taxon>
        <taxon>Methanobacteriati</taxon>
        <taxon>Methanobacteriota</taxon>
        <taxon>Stenosarchaea group</taxon>
        <taxon>Halobacteria</taxon>
        <taxon>Halobacteriales</taxon>
        <taxon>Halococcaceae</taxon>
        <taxon>Halalkalicoccus</taxon>
    </lineage>
</organism>
<evidence type="ECO:0000259" key="1">
    <source>
        <dbReference type="PROSITE" id="PS51459"/>
    </source>
</evidence>
<dbReference type="InterPro" id="IPR036597">
    <property type="entry name" value="Fido-like_dom_sf"/>
</dbReference>
<dbReference type="KEGG" id="hje:HacjB3_18008"/>
<dbReference type="AlphaFoldDB" id="D8JC37"/>
<dbReference type="OrthoDB" id="123270at2157"/>
<reference evidence="2 4" key="1">
    <citation type="journal article" date="2010" name="J. Bacteriol.">
        <title>Complete genome sequence of Halalkalicoccus jeotgali B3(T), an extremely halophilic archaeon.</title>
        <authorList>
            <person name="Roh S.W."/>
            <person name="Nam Y.D."/>
            <person name="Nam S.H."/>
            <person name="Choi S.H."/>
            <person name="Park H.S."/>
            <person name="Bae J.W."/>
        </authorList>
    </citation>
    <scope>NUCLEOTIDE SEQUENCE [LARGE SCALE GENOMIC DNA]</scope>
    <source>
        <strain evidence="2">B3</strain>
        <strain evidence="4">DSM 18796 / CECT 7217 / JCM 14584 / KCTC 4019 / B3</strain>
        <plasmid evidence="4">2</plasmid>
    </source>
</reference>
<proteinExistence type="predicted"/>
<dbReference type="PROSITE" id="PS51459">
    <property type="entry name" value="FIDO"/>
    <property type="match status" value="1"/>
</dbReference>
<dbReference type="eggNOG" id="arCOG06831">
    <property type="taxonomic scope" value="Archaea"/>
</dbReference>
<protein>
    <recommendedName>
        <fullName evidence="1">Fido domain-containing protein</fullName>
    </recommendedName>
</protein>
<dbReference type="InterPro" id="IPR006440">
    <property type="entry name" value="Doc"/>
</dbReference>
<accession>D8JC37</accession>
<dbReference type="PANTHER" id="PTHR39426">
    <property type="entry name" value="HOMOLOGY TO DEATH-ON-CURING PROTEIN OF PHAGE P1"/>
    <property type="match status" value="1"/>
</dbReference>
<evidence type="ECO:0000313" key="2">
    <source>
        <dbReference type="EMBL" id="ADJ16944.1"/>
    </source>
</evidence>
<name>D8JC37_HALJB</name>
<evidence type="ECO:0000313" key="3">
    <source>
        <dbReference type="EMBL" id="ADJ16975.1"/>
    </source>
</evidence>
<dbReference type="InterPro" id="IPR003812">
    <property type="entry name" value="Fido"/>
</dbReference>
<dbReference type="GO" id="GO:0016301">
    <property type="term" value="F:kinase activity"/>
    <property type="evidence" value="ECO:0007669"/>
    <property type="project" value="InterPro"/>
</dbReference>